<proteinExistence type="predicted"/>
<dbReference type="Pfam" id="PF13472">
    <property type="entry name" value="Lipase_GDSL_2"/>
    <property type="match status" value="1"/>
</dbReference>
<evidence type="ECO:0000259" key="2">
    <source>
        <dbReference type="Pfam" id="PF13472"/>
    </source>
</evidence>
<accession>A0A5D4XEP0</accession>
<keyword evidence="1" id="KW-0732">Signal</keyword>
<feature type="signal peptide" evidence="1">
    <location>
        <begin position="1"/>
        <end position="40"/>
    </location>
</feature>
<dbReference type="CDD" id="cd04502">
    <property type="entry name" value="SGNH_hydrolase_like_7"/>
    <property type="match status" value="1"/>
</dbReference>
<dbReference type="SUPFAM" id="SSF52266">
    <property type="entry name" value="SGNH hydrolase"/>
    <property type="match status" value="1"/>
</dbReference>
<dbReference type="EMBL" id="VTFT01000003">
    <property type="protein sequence ID" value="TYT23108.1"/>
    <property type="molecule type" value="Genomic_DNA"/>
</dbReference>
<dbReference type="InterPro" id="IPR036514">
    <property type="entry name" value="SGNH_hydro_sf"/>
</dbReference>
<dbReference type="RefSeq" id="WP_149104815.1">
    <property type="nucleotide sequence ID" value="NZ_VTFT01000003.1"/>
</dbReference>
<feature type="chain" id="PRO_5023136330" description="SGNH hydrolase-type esterase domain-containing protein" evidence="1">
    <location>
        <begin position="41"/>
        <end position="254"/>
    </location>
</feature>
<dbReference type="GO" id="GO:0004622">
    <property type="term" value="F:phosphatidylcholine lysophospholipase activity"/>
    <property type="evidence" value="ECO:0007669"/>
    <property type="project" value="TreeGrafter"/>
</dbReference>
<dbReference type="Proteomes" id="UP000324973">
    <property type="component" value="Unassembled WGS sequence"/>
</dbReference>
<dbReference type="InterPro" id="IPR051532">
    <property type="entry name" value="Ester_Hydrolysis_Enzymes"/>
</dbReference>
<comment type="caution">
    <text evidence="3">The sequence shown here is derived from an EMBL/GenBank/DDBJ whole genome shotgun (WGS) entry which is preliminary data.</text>
</comment>
<evidence type="ECO:0000313" key="4">
    <source>
        <dbReference type="Proteomes" id="UP000324973"/>
    </source>
</evidence>
<feature type="domain" description="SGNH hydrolase-type esterase" evidence="2">
    <location>
        <begin position="89"/>
        <end position="242"/>
    </location>
</feature>
<evidence type="ECO:0000256" key="1">
    <source>
        <dbReference type="SAM" id="SignalP"/>
    </source>
</evidence>
<keyword evidence="4" id="KW-1185">Reference proteome</keyword>
<gene>
    <name evidence="3" type="ORF">FZO89_17865</name>
</gene>
<dbReference type="AlphaFoldDB" id="A0A5D4XEP0"/>
<reference evidence="3 4" key="1">
    <citation type="submission" date="2019-08" db="EMBL/GenBank/DDBJ databases">
        <title>Luteimonas viscosus sp. nov., isolated from soil of a sunflower field.</title>
        <authorList>
            <person name="Jianli Z."/>
            <person name="Ying Z."/>
        </authorList>
    </citation>
    <scope>NUCLEOTIDE SEQUENCE [LARGE SCALE GENOMIC DNA]</scope>
    <source>
        <strain evidence="3 4">XBU10</strain>
    </source>
</reference>
<dbReference type="PANTHER" id="PTHR30383">
    <property type="entry name" value="THIOESTERASE 1/PROTEASE 1/LYSOPHOSPHOLIPASE L1"/>
    <property type="match status" value="1"/>
</dbReference>
<evidence type="ECO:0000313" key="3">
    <source>
        <dbReference type="EMBL" id="TYT23108.1"/>
    </source>
</evidence>
<dbReference type="PANTHER" id="PTHR30383:SF5">
    <property type="entry name" value="SGNH HYDROLASE-TYPE ESTERASE DOMAIN-CONTAINING PROTEIN"/>
    <property type="match status" value="1"/>
</dbReference>
<organism evidence="3 4">
    <name type="scientific">Luteimonas viscosa</name>
    <dbReference type="NCBI Taxonomy" id="1132694"/>
    <lineage>
        <taxon>Bacteria</taxon>
        <taxon>Pseudomonadati</taxon>
        <taxon>Pseudomonadota</taxon>
        <taxon>Gammaproteobacteria</taxon>
        <taxon>Lysobacterales</taxon>
        <taxon>Lysobacteraceae</taxon>
        <taxon>Luteimonas</taxon>
    </lineage>
</organism>
<name>A0A5D4XEP0_9GAMM</name>
<dbReference type="OrthoDB" id="9790057at2"/>
<protein>
    <recommendedName>
        <fullName evidence="2">SGNH hydrolase-type esterase domain-containing protein</fullName>
    </recommendedName>
</protein>
<sequence>MQTRFPRLPKRPVKRAAGPCSALLALFMLVALPLSPGCHGGPQAVSASVTAPAIDPVSRDWTADMARFADEDAAAPPPPRPIVFTGSSSVRLWPALARDFAGLPVLNRGFGGSQVRDSFWHAEQVALRYRPRQVLVYAGDNDIDAGRTPAQVLSDFQALVERLRRDLPDLRISYIAIKPSPLRAAQLPRQREANALVRDWAATREGVDFIDVFTPMLDAKGQPDASLFIGDRLHMNANGYALWRGIVAPYLREE</sequence>
<dbReference type="InterPro" id="IPR013830">
    <property type="entry name" value="SGNH_hydro"/>
</dbReference>
<dbReference type="Gene3D" id="3.40.50.1110">
    <property type="entry name" value="SGNH hydrolase"/>
    <property type="match status" value="1"/>
</dbReference>